<evidence type="ECO:0000256" key="3">
    <source>
        <dbReference type="SAM" id="Phobius"/>
    </source>
</evidence>
<dbReference type="Pfam" id="PF01553">
    <property type="entry name" value="Acyltransferase"/>
    <property type="match status" value="1"/>
</dbReference>
<reference evidence="5" key="1">
    <citation type="submission" date="2023-07" db="EMBL/GenBank/DDBJ databases">
        <authorList>
            <person name="Pelsma A.J. K."/>
        </authorList>
    </citation>
    <scope>NUCLEOTIDE SEQUENCE</scope>
</reference>
<dbReference type="SUPFAM" id="SSF69593">
    <property type="entry name" value="Glycerol-3-phosphate (1)-acyltransferase"/>
    <property type="match status" value="1"/>
</dbReference>
<sequence length="271" mass="30500">MLFLRSLVFQILFWANTILLMVIWLPGLVMPRRVSQELGRTWGRTSLWLVDKICGLKVEWRGLENIPPEGGAMIVASKHQSIWDTFVLPIRFPDFSYILKRELVWIPFFGWYLLSAEQIGINRAKGGKLLPQLIDKAKGLFEQKRQLFIFPEGTRRPAGAPPAYKFGVAQLYAATKVPALPVALNAGVFWPRRSFVVRPGKVVIEFLPMIPPGLPPREFFQKLETAIETASDRLIAEAVAEQPALAEVVAEGRARAIAKDTRKAKQRGLAS</sequence>
<feature type="domain" description="Phospholipid/glycerol acyltransferase" evidence="4">
    <location>
        <begin position="73"/>
        <end position="187"/>
    </location>
</feature>
<dbReference type="EC" id="2.3.1.51" evidence="5"/>
<accession>A0AA48LYG3</accession>
<dbReference type="GO" id="GO:0003841">
    <property type="term" value="F:1-acylglycerol-3-phosphate O-acyltransferase activity"/>
    <property type="evidence" value="ECO:0007669"/>
    <property type="project" value="UniProtKB-EC"/>
</dbReference>
<evidence type="ECO:0000256" key="1">
    <source>
        <dbReference type="ARBA" id="ARBA00022679"/>
    </source>
</evidence>
<dbReference type="AlphaFoldDB" id="A0AA48LYG3"/>
<name>A0AA48LYG3_9ZZZZ</name>
<keyword evidence="1 5" id="KW-0808">Transferase</keyword>
<feature type="transmembrane region" description="Helical" evidence="3">
    <location>
        <begin position="6"/>
        <end position="30"/>
    </location>
</feature>
<protein>
    <submittedName>
        <fullName evidence="5">1-acyl-sn-glycerol-3-phosphate acyltransferase</fullName>
        <ecNumber evidence="5">2.3.1.51</ecNumber>
    </submittedName>
</protein>
<organism evidence="5">
    <name type="scientific">freshwater sediment metagenome</name>
    <dbReference type="NCBI Taxonomy" id="556182"/>
    <lineage>
        <taxon>unclassified sequences</taxon>
        <taxon>metagenomes</taxon>
        <taxon>ecological metagenomes</taxon>
    </lineage>
</organism>
<dbReference type="CDD" id="cd07989">
    <property type="entry name" value="LPLAT_AGPAT-like"/>
    <property type="match status" value="1"/>
</dbReference>
<evidence type="ECO:0000259" key="4">
    <source>
        <dbReference type="SMART" id="SM00563"/>
    </source>
</evidence>
<evidence type="ECO:0000313" key="5">
    <source>
        <dbReference type="EMBL" id="CAJ0862212.1"/>
    </source>
</evidence>
<gene>
    <name evidence="5" type="primary">plsC</name>
    <name evidence="5" type="ORF">AMST5_01469</name>
</gene>
<dbReference type="SMART" id="SM00563">
    <property type="entry name" value="PlsC"/>
    <property type="match status" value="1"/>
</dbReference>
<keyword evidence="3" id="KW-0812">Transmembrane</keyword>
<dbReference type="InterPro" id="IPR002123">
    <property type="entry name" value="Plipid/glycerol_acylTrfase"/>
</dbReference>
<evidence type="ECO:0000256" key="2">
    <source>
        <dbReference type="ARBA" id="ARBA00023315"/>
    </source>
</evidence>
<keyword evidence="3" id="KW-0472">Membrane</keyword>
<keyword evidence="3" id="KW-1133">Transmembrane helix</keyword>
<dbReference type="GO" id="GO:0006654">
    <property type="term" value="P:phosphatidic acid biosynthetic process"/>
    <property type="evidence" value="ECO:0007669"/>
    <property type="project" value="TreeGrafter"/>
</dbReference>
<dbReference type="PANTHER" id="PTHR10434:SF40">
    <property type="entry name" value="1-ACYL-SN-GLYCEROL-3-PHOSPHATE ACYLTRANSFERASE"/>
    <property type="match status" value="1"/>
</dbReference>
<dbReference type="EMBL" id="OY288114">
    <property type="protein sequence ID" value="CAJ0862212.1"/>
    <property type="molecule type" value="Genomic_DNA"/>
</dbReference>
<dbReference type="PANTHER" id="PTHR10434">
    <property type="entry name" value="1-ACYL-SN-GLYCEROL-3-PHOSPHATE ACYLTRANSFERASE"/>
    <property type="match status" value="1"/>
</dbReference>
<proteinExistence type="predicted"/>
<keyword evidence="2 5" id="KW-0012">Acyltransferase</keyword>